<geneLocation type="plasmid" evidence="2"/>
<accession>A0A024EKZ2</accession>
<dbReference type="EMBL" id="CP005961">
    <property type="protein sequence ID" value="AHZ73266.1"/>
    <property type="molecule type" value="Genomic_DNA"/>
</dbReference>
<evidence type="ECO:0000313" key="2">
    <source>
        <dbReference type="Proteomes" id="UP000026913"/>
    </source>
</evidence>
<keyword evidence="1" id="KW-0614">Plasmid</keyword>
<dbReference type="Proteomes" id="UP000026913">
    <property type="component" value="Plasmid unnamed"/>
</dbReference>
<evidence type="ECO:0000313" key="1">
    <source>
        <dbReference type="EMBL" id="AHZ73266.1"/>
    </source>
</evidence>
<evidence type="ECO:0008006" key="3">
    <source>
        <dbReference type="Google" id="ProtNLM"/>
    </source>
</evidence>
<gene>
    <name evidence="1" type="ORF">OU5_P0014</name>
</gene>
<organism evidence="1 2">
    <name type="scientific">Pseudomonas mandelii JR-1</name>
    <dbReference type="NCBI Taxonomy" id="1147786"/>
    <lineage>
        <taxon>Bacteria</taxon>
        <taxon>Pseudomonadati</taxon>
        <taxon>Pseudomonadota</taxon>
        <taxon>Gammaproteobacteria</taxon>
        <taxon>Pseudomonadales</taxon>
        <taxon>Pseudomonadaceae</taxon>
        <taxon>Pseudomonas</taxon>
    </lineage>
</organism>
<protein>
    <recommendedName>
        <fullName evidence="3">DNA adenine modification methylase</fullName>
    </recommendedName>
</protein>
<proteinExistence type="predicted"/>
<dbReference type="HOGENOM" id="CLU_067754_0_0_6"/>
<name>A0A024EKZ2_9PSED</name>
<sequence>MQTMKFQSSVLSFPNRGPWGDNKYRGNCSGHVIRGFFETYHRNKAGLAFDPSIGGGTSVDVAKELGLRFKGTDLHQGFNLLLDDVGQFLGEEAHSCFWHPAYLDMITYSGNMWGEPNKWDMSRMAMNDFVEALELAIMNIHDSMERGGTYGILMGNLRRKGEYYNLSSLVERVAPGKLIDEIIKTQHNCLSDQKTYGNIVRIAHEKLLVFRKDQSSLLFLAKVDRRASSMIGTTWRAAVRRILQGGKVMHLREINELIAPYAQTRANQHWEAKIRQVCQDARFFERVAPGTYRLAA</sequence>
<reference evidence="1 2" key="1">
    <citation type="journal article" date="2012" name="J. Bacteriol.">
        <title>Genome sequence of cold-adapted Pseudomonas mandelii strain JR-1.</title>
        <authorList>
            <person name="Jang S.H."/>
            <person name="Kim J."/>
            <person name="Kim J."/>
            <person name="Hong S."/>
            <person name="Lee C."/>
        </authorList>
    </citation>
    <scope>NUCLEOTIDE SEQUENCE [LARGE SCALE GENOMIC DNA]</scope>
    <source>
        <strain evidence="1 2">JR-1</strain>
        <plasmid evidence="2">Plasmid</plasmid>
    </source>
</reference>
<dbReference type="KEGG" id="pman:OU5_P0014"/>
<dbReference type="AlphaFoldDB" id="A0A024EKZ2"/>